<feature type="chain" id="PRO_5002666657" description="CHRD domain-containing protein" evidence="2">
    <location>
        <begin position="22"/>
        <end position="198"/>
    </location>
</feature>
<organism evidence="4 5">
    <name type="scientific">Nitrococcus mobilis Nb-231</name>
    <dbReference type="NCBI Taxonomy" id="314278"/>
    <lineage>
        <taxon>Bacteria</taxon>
        <taxon>Pseudomonadati</taxon>
        <taxon>Pseudomonadota</taxon>
        <taxon>Gammaproteobacteria</taxon>
        <taxon>Chromatiales</taxon>
        <taxon>Ectothiorhodospiraceae</taxon>
        <taxon>Nitrococcus</taxon>
    </lineage>
</organism>
<evidence type="ECO:0000256" key="2">
    <source>
        <dbReference type="SAM" id="SignalP"/>
    </source>
</evidence>
<keyword evidence="2" id="KW-0732">Signal</keyword>
<reference evidence="4 5" key="1">
    <citation type="submission" date="2006-02" db="EMBL/GenBank/DDBJ databases">
        <authorList>
            <person name="Waterbury J."/>
            <person name="Ferriera S."/>
            <person name="Johnson J."/>
            <person name="Kravitz S."/>
            <person name="Halpern A."/>
            <person name="Remington K."/>
            <person name="Beeson K."/>
            <person name="Tran B."/>
            <person name="Rogers Y.-H."/>
            <person name="Friedman R."/>
            <person name="Venter J.C."/>
        </authorList>
    </citation>
    <scope>NUCLEOTIDE SEQUENCE [LARGE SCALE GENOMIC DNA]</scope>
    <source>
        <strain evidence="4 5">Nb-231</strain>
    </source>
</reference>
<dbReference type="STRING" id="314278.NB231_14953"/>
<accession>A4BLE1</accession>
<keyword evidence="1" id="KW-0812">Transmembrane</keyword>
<dbReference type="EMBL" id="AAOF01000001">
    <property type="protein sequence ID" value="EAR23129.1"/>
    <property type="molecule type" value="Genomic_DNA"/>
</dbReference>
<dbReference type="AlphaFoldDB" id="A4BLE1"/>
<comment type="caution">
    <text evidence="4">The sequence shown here is derived from an EMBL/GenBank/DDBJ whole genome shotgun (WGS) entry which is preliminary data.</text>
</comment>
<dbReference type="Proteomes" id="UP000003374">
    <property type="component" value="Unassembled WGS sequence"/>
</dbReference>
<feature type="transmembrane region" description="Helical" evidence="1">
    <location>
        <begin position="175"/>
        <end position="195"/>
    </location>
</feature>
<feature type="signal peptide" evidence="2">
    <location>
        <begin position="1"/>
        <end position="21"/>
    </location>
</feature>
<dbReference type="SMART" id="SM00754">
    <property type="entry name" value="CHRD"/>
    <property type="match status" value="1"/>
</dbReference>
<gene>
    <name evidence="4" type="ORF">NB231_14953</name>
</gene>
<evidence type="ECO:0000313" key="5">
    <source>
        <dbReference type="Proteomes" id="UP000003374"/>
    </source>
</evidence>
<evidence type="ECO:0000259" key="3">
    <source>
        <dbReference type="PROSITE" id="PS50933"/>
    </source>
</evidence>
<dbReference type="OrthoDB" id="9770043at2"/>
<keyword evidence="5" id="KW-1185">Reference proteome</keyword>
<name>A4BLE1_9GAMM</name>
<keyword evidence="1" id="KW-0472">Membrane</keyword>
<feature type="domain" description="CHRD" evidence="3">
    <location>
        <begin position="21"/>
        <end position="171"/>
    </location>
</feature>
<dbReference type="HOGENOM" id="CLU_1271110_0_0_6"/>
<sequence>MKAFLLVLLSVLSWSALQAQAVMVFEADLSGDQEVPPVTSLASGSAELTLNDTQTELAILISIVDLDLDGNQTSGVDGDNVGAAHIHRAPAGANGDVVFGFISPNNDLNNDLVIDAAAGTIFSVWDLGEGNAGTTLADELPSLLNEGLYINIHTPSFPGGELRGQITAVAIPEPAALGLFVVGLFGLGLSATAGLRRA</sequence>
<dbReference type="InterPro" id="IPR010895">
    <property type="entry name" value="CHRD"/>
</dbReference>
<evidence type="ECO:0000256" key="1">
    <source>
        <dbReference type="SAM" id="Phobius"/>
    </source>
</evidence>
<keyword evidence="1" id="KW-1133">Transmembrane helix</keyword>
<dbReference type="Pfam" id="PF07452">
    <property type="entry name" value="CHRD"/>
    <property type="match status" value="1"/>
</dbReference>
<dbReference type="PROSITE" id="PS50933">
    <property type="entry name" value="CHRD"/>
    <property type="match status" value="1"/>
</dbReference>
<dbReference type="RefSeq" id="WP_005004072.1">
    <property type="nucleotide sequence ID" value="NZ_CH672427.1"/>
</dbReference>
<evidence type="ECO:0000313" key="4">
    <source>
        <dbReference type="EMBL" id="EAR23129.1"/>
    </source>
</evidence>
<dbReference type="eggNOG" id="COG4222">
    <property type="taxonomic scope" value="Bacteria"/>
</dbReference>
<protein>
    <recommendedName>
        <fullName evidence="3">CHRD domain-containing protein</fullName>
    </recommendedName>
</protein>
<proteinExistence type="predicted"/>